<name>A0A8J4GUK2_9CHLO</name>
<evidence type="ECO:0000256" key="1">
    <source>
        <dbReference type="SAM" id="MobiDB-lite"/>
    </source>
</evidence>
<evidence type="ECO:0000313" key="2">
    <source>
        <dbReference type="EMBL" id="GIM15403.1"/>
    </source>
</evidence>
<gene>
    <name evidence="2" type="ORF">Vretimale_18181</name>
</gene>
<evidence type="ECO:0000313" key="3">
    <source>
        <dbReference type="Proteomes" id="UP000722791"/>
    </source>
</evidence>
<dbReference type="AlphaFoldDB" id="A0A8J4GUK2"/>
<dbReference type="EMBL" id="BNCQ01000065">
    <property type="protein sequence ID" value="GIM15403.1"/>
    <property type="molecule type" value="Genomic_DNA"/>
</dbReference>
<protein>
    <submittedName>
        <fullName evidence="2">Uncharacterized protein</fullName>
    </submittedName>
</protein>
<comment type="caution">
    <text evidence="2">The sequence shown here is derived from an EMBL/GenBank/DDBJ whole genome shotgun (WGS) entry which is preliminary data.</text>
</comment>
<organism evidence="2 3">
    <name type="scientific">Volvox reticuliferus</name>
    <dbReference type="NCBI Taxonomy" id="1737510"/>
    <lineage>
        <taxon>Eukaryota</taxon>
        <taxon>Viridiplantae</taxon>
        <taxon>Chlorophyta</taxon>
        <taxon>core chlorophytes</taxon>
        <taxon>Chlorophyceae</taxon>
        <taxon>CS clade</taxon>
        <taxon>Chlamydomonadales</taxon>
        <taxon>Volvocaceae</taxon>
        <taxon>Volvox</taxon>
    </lineage>
</organism>
<reference evidence="2" key="1">
    <citation type="journal article" date="2021" name="Proc. Natl. Acad. Sci. U.S.A.">
        <title>Three genomes in the algal genus Volvox reveal the fate of a haploid sex-determining region after a transition to homothallism.</title>
        <authorList>
            <person name="Yamamoto K."/>
            <person name="Hamaji T."/>
            <person name="Kawai-Toyooka H."/>
            <person name="Matsuzaki R."/>
            <person name="Takahashi F."/>
            <person name="Nishimura Y."/>
            <person name="Kawachi M."/>
            <person name="Noguchi H."/>
            <person name="Minakuchi Y."/>
            <person name="Umen J.G."/>
            <person name="Toyoda A."/>
            <person name="Nozaki H."/>
        </authorList>
    </citation>
    <scope>NUCLEOTIDE SEQUENCE</scope>
    <source>
        <strain evidence="2">NIES-3785</strain>
    </source>
</reference>
<accession>A0A8J4GUK2</accession>
<sequence length="239" mass="26892">MSSSDGSWFNNAPNSRRTKHKASDLYDLSFELEVLSHRDLNLVSGPRHMTIKPNYDALLIQGYTQVWRPRHVTTVTFELAVAVPLRSFAILHDARRSDPETTPEPTASCARRDTNGSYTDAIQSHRHTFQMSIGRAAIPLYATSVVHKSFQSLVVVRILLLPKLGKLPEQHITGSVQYMHQLDTMRRAAPPLVLHTPFGWDGTDVVCYITNPHLVMNASERFKHHDTGCGVQQQIGQQT</sequence>
<dbReference type="Proteomes" id="UP000722791">
    <property type="component" value="Unassembled WGS sequence"/>
</dbReference>
<proteinExistence type="predicted"/>
<feature type="region of interest" description="Disordered" evidence="1">
    <location>
        <begin position="96"/>
        <end position="115"/>
    </location>
</feature>